<gene>
    <name evidence="1" type="ORF">DFA_06868</name>
</gene>
<name>F4PWW5_CACFS</name>
<dbReference type="Proteomes" id="UP000007797">
    <property type="component" value="Unassembled WGS sequence"/>
</dbReference>
<keyword evidence="2" id="KW-1185">Reference proteome</keyword>
<dbReference type="RefSeq" id="XP_004358114.1">
    <property type="nucleotide sequence ID" value="XM_004358057.1"/>
</dbReference>
<dbReference type="EMBL" id="GL883013">
    <property type="protein sequence ID" value="EGG19768.1"/>
    <property type="molecule type" value="Genomic_DNA"/>
</dbReference>
<dbReference type="AlphaFoldDB" id="F4PWW5"/>
<sequence length="492" mass="55525">MEQVVSNELDYRPLLVSEPEYEYTRLFPQSGTTYTTVSAGGNDAIFEIPPSKAYNFGKSWFQFSFTLPVVANFGCMQYDYYPASLDDYKALRKVLIDSTIQTPNIHNYNWVWIEEFGDGCYNFNQDNVVTGIDLNLGEQKWDFIGFFGVATNLTHQSTVKTLFYLSLLNNIMKYKLSSQSIIKTIPIGGVIPANGKLYSPINLDFIPDVVTLKYYSVSKINNVVVEPIKLPQPPKYILGSDMFNQVSANILLCAPKNSGKTVVIKKILDECANRDTKVIIFCATVNNDASWLDTKRFNKKRNSFSFLYNTQSWKDTSASIRKGNLDYVLLFKNINDDTLKIIYEELSLTIPIELFKQIYQHATLEKYHFLYINRNGDFRKDFDQNIIMSRAAPVLHAQAAMRDAYGTGRRYGGAISSYGGPSMQTSLGGQQGEGFFDWLKKAHDFVKDNKLISRGAKALGDAGVPFVGKVGDVAGSLGYGQRRNPNYEQILN</sequence>
<organism evidence="1 2">
    <name type="scientific">Cavenderia fasciculata</name>
    <name type="common">Slime mold</name>
    <name type="synonym">Dictyostelium fasciculatum</name>
    <dbReference type="NCBI Taxonomy" id="261658"/>
    <lineage>
        <taxon>Eukaryota</taxon>
        <taxon>Amoebozoa</taxon>
        <taxon>Evosea</taxon>
        <taxon>Eumycetozoa</taxon>
        <taxon>Dictyostelia</taxon>
        <taxon>Acytosteliales</taxon>
        <taxon>Cavenderiaceae</taxon>
        <taxon>Cavenderia</taxon>
    </lineage>
</organism>
<reference evidence="2" key="1">
    <citation type="journal article" date="2011" name="Genome Res.">
        <title>Phylogeny-wide analysis of social amoeba genomes highlights ancient origins for complex intercellular communication.</title>
        <authorList>
            <person name="Heidel A.J."/>
            <person name="Lawal H.M."/>
            <person name="Felder M."/>
            <person name="Schilde C."/>
            <person name="Helps N.R."/>
            <person name="Tunggal B."/>
            <person name="Rivero F."/>
            <person name="John U."/>
            <person name="Schleicher M."/>
            <person name="Eichinger L."/>
            <person name="Platzer M."/>
            <person name="Noegel A.A."/>
            <person name="Schaap P."/>
            <person name="Gloeckner G."/>
        </authorList>
    </citation>
    <scope>NUCLEOTIDE SEQUENCE [LARGE SCALE GENOMIC DNA]</scope>
    <source>
        <strain evidence="2">SH3</strain>
    </source>
</reference>
<dbReference type="KEGG" id="dfa:DFA_06868"/>
<dbReference type="GeneID" id="14872282"/>
<dbReference type="OrthoDB" id="22296at2759"/>
<protein>
    <submittedName>
        <fullName evidence="1">Uncharacterized protein</fullName>
    </submittedName>
</protein>
<accession>F4PWW5</accession>
<evidence type="ECO:0000313" key="1">
    <source>
        <dbReference type="EMBL" id="EGG19768.1"/>
    </source>
</evidence>
<evidence type="ECO:0000313" key="2">
    <source>
        <dbReference type="Proteomes" id="UP000007797"/>
    </source>
</evidence>
<proteinExistence type="predicted"/>